<dbReference type="SUPFAM" id="SSF55729">
    <property type="entry name" value="Acyl-CoA N-acyltransferases (Nat)"/>
    <property type="match status" value="1"/>
</dbReference>
<dbReference type="GO" id="GO:0030649">
    <property type="term" value="P:aminoglycoside antibiotic catabolic process"/>
    <property type="evidence" value="ECO:0007669"/>
    <property type="project" value="TreeGrafter"/>
</dbReference>
<dbReference type="Gene3D" id="3.40.630.30">
    <property type="match status" value="1"/>
</dbReference>
<protein>
    <recommendedName>
        <fullName evidence="1">N-acetyltransferase domain-containing protein</fullName>
    </recommendedName>
</protein>
<gene>
    <name evidence="2" type="ORF">CF651_20265</name>
</gene>
<evidence type="ECO:0000259" key="1">
    <source>
        <dbReference type="PROSITE" id="PS51186"/>
    </source>
</evidence>
<accession>A0A229UM95</accession>
<sequence length="316" mass="35099">MNIRSEESKDMHAIALVHAEAFTYGMGAGESALMGILRHREAFDRELSLVAEADGKMIGHVSFTPYTFYAGGARVQGVILAPIAVLPEYQKLGVGSRLIEEGHARVKAKGYGLSLLIGHPSYYPRFGYEPGLWGLHHIRIAWEDVPELRRTVNERRVEPSDIPALRSMWSYWFKEAGFAVQPGESLLDWISRGRGIQTTAVMIEGRLAGYMRYDRFTANKPISLLAENGEALSVLCSYLKSRLAPDGKRDLFLPLPLESSGFNEFKLPYAAEFKTGPEMMLHVLKPEDPALNDYCTGVAAGTILPGPIVWPVEFDV</sequence>
<dbReference type="InterPro" id="IPR051554">
    <property type="entry name" value="Acetyltransferase_Eis"/>
</dbReference>
<dbReference type="PANTHER" id="PTHR37817:SF1">
    <property type="entry name" value="N-ACETYLTRANSFERASE EIS"/>
    <property type="match status" value="1"/>
</dbReference>
<feature type="domain" description="N-acetyltransferase" evidence="1">
    <location>
        <begin position="1"/>
        <end position="149"/>
    </location>
</feature>
<dbReference type="PANTHER" id="PTHR37817">
    <property type="entry name" value="N-ACETYLTRANSFERASE EIS"/>
    <property type="match status" value="1"/>
</dbReference>
<dbReference type="InterPro" id="IPR016181">
    <property type="entry name" value="Acyl_CoA_acyltransferase"/>
</dbReference>
<dbReference type="GO" id="GO:0034069">
    <property type="term" value="F:aminoglycoside N-acetyltransferase activity"/>
    <property type="evidence" value="ECO:0007669"/>
    <property type="project" value="TreeGrafter"/>
</dbReference>
<name>A0A229UM95_9BACL</name>
<dbReference type="EMBL" id="NMQW01000030">
    <property type="protein sequence ID" value="OXM84491.1"/>
    <property type="molecule type" value="Genomic_DNA"/>
</dbReference>
<organism evidence="2 3">
    <name type="scientific">Paenibacillus rigui</name>
    <dbReference type="NCBI Taxonomy" id="554312"/>
    <lineage>
        <taxon>Bacteria</taxon>
        <taxon>Bacillati</taxon>
        <taxon>Bacillota</taxon>
        <taxon>Bacilli</taxon>
        <taxon>Bacillales</taxon>
        <taxon>Paenibacillaceae</taxon>
        <taxon>Paenibacillus</taxon>
    </lineage>
</organism>
<dbReference type="InterPro" id="IPR000182">
    <property type="entry name" value="GNAT_dom"/>
</dbReference>
<comment type="caution">
    <text evidence="2">The sequence shown here is derived from an EMBL/GenBank/DDBJ whole genome shotgun (WGS) entry which is preliminary data.</text>
</comment>
<keyword evidence="3" id="KW-1185">Reference proteome</keyword>
<reference evidence="2 3" key="1">
    <citation type="submission" date="2017-07" db="EMBL/GenBank/DDBJ databases">
        <title>Genome sequencing and assembly of Paenibacillus rigui.</title>
        <authorList>
            <person name="Mayilraj S."/>
        </authorList>
    </citation>
    <scope>NUCLEOTIDE SEQUENCE [LARGE SCALE GENOMIC DNA]</scope>
    <source>
        <strain evidence="2 3">JCM 16352</strain>
    </source>
</reference>
<dbReference type="Proteomes" id="UP000215509">
    <property type="component" value="Unassembled WGS sequence"/>
</dbReference>
<evidence type="ECO:0000313" key="3">
    <source>
        <dbReference type="Proteomes" id="UP000215509"/>
    </source>
</evidence>
<dbReference type="CDD" id="cd04301">
    <property type="entry name" value="NAT_SF"/>
    <property type="match status" value="1"/>
</dbReference>
<dbReference type="OrthoDB" id="9797178at2"/>
<evidence type="ECO:0000313" key="2">
    <source>
        <dbReference type="EMBL" id="OXM84491.1"/>
    </source>
</evidence>
<dbReference type="RefSeq" id="WP_094016697.1">
    <property type="nucleotide sequence ID" value="NZ_NMQW01000030.1"/>
</dbReference>
<proteinExistence type="predicted"/>
<dbReference type="AlphaFoldDB" id="A0A229UM95"/>
<dbReference type="PROSITE" id="PS51186">
    <property type="entry name" value="GNAT"/>
    <property type="match status" value="1"/>
</dbReference>
<dbReference type="Pfam" id="PF13527">
    <property type="entry name" value="Acetyltransf_9"/>
    <property type="match status" value="1"/>
</dbReference>